<dbReference type="OrthoDB" id="9801163at2"/>
<feature type="chain" id="PRO_5003601050" evidence="1">
    <location>
        <begin position="26"/>
        <end position="299"/>
    </location>
</feature>
<feature type="domain" description="ABC-type glycine betaine transport system substrate-binding" evidence="2">
    <location>
        <begin position="31"/>
        <end position="294"/>
    </location>
</feature>
<organism evidence="3 4">
    <name type="scientific">Desulfosporosinus youngiae DSM 17734</name>
    <dbReference type="NCBI Taxonomy" id="768710"/>
    <lineage>
        <taxon>Bacteria</taxon>
        <taxon>Bacillati</taxon>
        <taxon>Bacillota</taxon>
        <taxon>Clostridia</taxon>
        <taxon>Eubacteriales</taxon>
        <taxon>Desulfitobacteriaceae</taxon>
        <taxon>Desulfosporosinus</taxon>
    </lineage>
</organism>
<dbReference type="Pfam" id="PF04069">
    <property type="entry name" value="OpuAC"/>
    <property type="match status" value="1"/>
</dbReference>
<reference evidence="3 4" key="1">
    <citation type="submission" date="2011-11" db="EMBL/GenBank/DDBJ databases">
        <title>The Noncontiguous Finished genome of Desulfosporosinus youngiae DSM 17734.</title>
        <authorList>
            <consortium name="US DOE Joint Genome Institute (JGI-PGF)"/>
            <person name="Lucas S."/>
            <person name="Han J."/>
            <person name="Lapidus A."/>
            <person name="Cheng J.-F."/>
            <person name="Goodwin L."/>
            <person name="Pitluck S."/>
            <person name="Peters L."/>
            <person name="Ovchinnikova G."/>
            <person name="Lu M."/>
            <person name="Land M.L."/>
            <person name="Hauser L."/>
            <person name="Pester M."/>
            <person name="Spring S."/>
            <person name="Ollivier B."/>
            <person name="Rattei T."/>
            <person name="Klenk H.-P."/>
            <person name="Wagner M."/>
            <person name="Loy A."/>
            <person name="Woyke T.J."/>
        </authorList>
    </citation>
    <scope>NUCLEOTIDE SEQUENCE [LARGE SCALE GENOMIC DNA]</scope>
    <source>
        <strain evidence="3 4">DSM 17734</strain>
    </source>
</reference>
<name>H5XZ01_9FIRM</name>
<dbReference type="eggNOG" id="COG1732">
    <property type="taxonomic scope" value="Bacteria"/>
</dbReference>
<evidence type="ECO:0000256" key="1">
    <source>
        <dbReference type="SAM" id="SignalP"/>
    </source>
</evidence>
<evidence type="ECO:0000313" key="4">
    <source>
        <dbReference type="Proteomes" id="UP000005104"/>
    </source>
</evidence>
<keyword evidence="4" id="KW-1185">Reference proteome</keyword>
<dbReference type="CDD" id="cd13528">
    <property type="entry name" value="PBP2_osmoprotectants"/>
    <property type="match status" value="1"/>
</dbReference>
<evidence type="ECO:0000259" key="2">
    <source>
        <dbReference type="Pfam" id="PF04069"/>
    </source>
</evidence>
<dbReference type="InterPro" id="IPR007210">
    <property type="entry name" value="ABC_Gly_betaine_transp_sub-bd"/>
</dbReference>
<dbReference type="EMBL" id="CM001441">
    <property type="protein sequence ID" value="EHQ91707.1"/>
    <property type="molecule type" value="Genomic_DNA"/>
</dbReference>
<dbReference type="HOGENOM" id="CLU_038355_1_0_9"/>
<feature type="signal peptide" evidence="1">
    <location>
        <begin position="1"/>
        <end position="25"/>
    </location>
</feature>
<dbReference type="STRING" id="768710.DesyoDRAFT_4763"/>
<evidence type="ECO:0000313" key="3">
    <source>
        <dbReference type="EMBL" id="EHQ91707.1"/>
    </source>
</evidence>
<dbReference type="PROSITE" id="PS51257">
    <property type="entry name" value="PROKAR_LIPOPROTEIN"/>
    <property type="match status" value="1"/>
</dbReference>
<accession>H5XZ01</accession>
<dbReference type="Gene3D" id="3.40.190.120">
    <property type="entry name" value="Osmoprotection protein (prox), domain 2"/>
    <property type="match status" value="1"/>
</dbReference>
<proteinExistence type="predicted"/>
<dbReference type="SUPFAM" id="SSF53850">
    <property type="entry name" value="Periplasmic binding protein-like II"/>
    <property type="match status" value="1"/>
</dbReference>
<dbReference type="Gene3D" id="3.40.190.10">
    <property type="entry name" value="Periplasmic binding protein-like II"/>
    <property type="match status" value="1"/>
</dbReference>
<dbReference type="Proteomes" id="UP000005104">
    <property type="component" value="Chromosome"/>
</dbReference>
<keyword evidence="1" id="KW-0732">Signal</keyword>
<protein>
    <submittedName>
        <fullName evidence="3">Periplasmic glycine betaine/choline-binding (Lipo)protein of an ABC-type transport system</fullName>
    </submittedName>
</protein>
<dbReference type="RefSeq" id="WP_007786754.1">
    <property type="nucleotide sequence ID" value="NZ_CM001441.1"/>
</dbReference>
<dbReference type="GO" id="GO:0022857">
    <property type="term" value="F:transmembrane transporter activity"/>
    <property type="evidence" value="ECO:0007669"/>
    <property type="project" value="InterPro"/>
</dbReference>
<gene>
    <name evidence="3" type="ORF">DesyoDRAFT_4763</name>
</gene>
<dbReference type="AlphaFoldDB" id="H5XZ01"/>
<dbReference type="GO" id="GO:0043190">
    <property type="term" value="C:ATP-binding cassette (ABC) transporter complex"/>
    <property type="evidence" value="ECO:0007669"/>
    <property type="project" value="InterPro"/>
</dbReference>
<sequence length="299" mass="32805">MKKAKKYGILAFVLLLALSLVGCSAKTEAGDTIKIGGKNFTEQDILVHLMAGVVEAKTDLTVETKPWLGGTMVASKALDNGDIDIYAEYTGTALMVQLEQEPMTDPVAVYDKVSKMYNENKNITWLEPFGFNNTYTMSMRKADAEKLGIETFSDLAKQSTNLSLVVEGEFFEREDGYKGLQKMYGMNFKATSAMDAGLMYGAVKDGKADVLDAFATDGRIVAFDLKVLKDDKQFFPPYYAAPLVRNDTLAKHPELADALNSLAGKLDDAAMQQLNAKVDLDKQSSKDVANEWLKAQGLI</sequence>